<keyword evidence="1" id="KW-1133">Transmembrane helix</keyword>
<reference evidence="3 4" key="3">
    <citation type="journal article" date="2013" name="Rice">
        <title>Improvement of the Oryza sativa Nipponbare reference genome using next generation sequence and optical map data.</title>
        <authorList>
            <person name="Kawahara Y."/>
            <person name="de la Bastide M."/>
            <person name="Hamilton J.P."/>
            <person name="Kanamori H."/>
            <person name="McCombie W.R."/>
            <person name="Ouyang S."/>
            <person name="Schwartz D.C."/>
            <person name="Tanaka T."/>
            <person name="Wu J."/>
            <person name="Zhou S."/>
            <person name="Childs K.L."/>
            <person name="Davidson R.M."/>
            <person name="Lin H."/>
            <person name="Quesada-Ocampo L."/>
            <person name="Vaillancourt B."/>
            <person name="Sakai H."/>
            <person name="Lee S.S."/>
            <person name="Kim J."/>
            <person name="Numa H."/>
            <person name="Itoh T."/>
            <person name="Buell C.R."/>
            <person name="Matsumoto T."/>
        </authorList>
    </citation>
    <scope>NUCLEOTIDE SEQUENCE [LARGE SCALE GENOMIC DNA]</scope>
    <source>
        <strain evidence="4">cv. Nipponbare</strain>
    </source>
</reference>
<protein>
    <submittedName>
        <fullName evidence="3">Os11g0260301 protein</fullName>
    </submittedName>
</protein>
<reference evidence="3 4" key="2">
    <citation type="journal article" date="2013" name="Plant Cell Physiol.">
        <title>Rice Annotation Project Database (RAP-DB): an integrative and interactive database for rice genomics.</title>
        <authorList>
            <person name="Sakai H."/>
            <person name="Lee S.S."/>
            <person name="Tanaka T."/>
            <person name="Numa H."/>
            <person name="Kim J."/>
            <person name="Kawahara Y."/>
            <person name="Wakimoto H."/>
            <person name="Yang C.C."/>
            <person name="Iwamoto M."/>
            <person name="Abe T."/>
            <person name="Yamada Y."/>
            <person name="Muto A."/>
            <person name="Inokuchi H."/>
            <person name="Ikemura T."/>
            <person name="Matsumoto T."/>
            <person name="Sasaki T."/>
            <person name="Itoh T."/>
        </authorList>
    </citation>
    <scope>NUCLEOTIDE SEQUENCE [LARGE SCALE GENOMIC DNA]</scope>
    <source>
        <strain evidence="4">cv. Nipponbare</strain>
    </source>
</reference>
<dbReference type="InParanoid" id="A0A0P0Y1S6"/>
<gene>
    <name evidence="3" type="ordered locus">Os11g0260301</name>
    <name evidence="3" type="ORF">OSNPB_110260301</name>
</gene>
<evidence type="ECO:0000313" key="4">
    <source>
        <dbReference type="Proteomes" id="UP000059680"/>
    </source>
</evidence>
<keyword evidence="1" id="KW-0472">Membrane</keyword>
<evidence type="ECO:0000256" key="2">
    <source>
        <dbReference type="SAM" id="SignalP"/>
    </source>
</evidence>
<evidence type="ECO:0000256" key="1">
    <source>
        <dbReference type="SAM" id="Phobius"/>
    </source>
</evidence>
<dbReference type="Proteomes" id="UP000059680">
    <property type="component" value="Chromosome 11"/>
</dbReference>
<dbReference type="EMBL" id="AP014967">
    <property type="protein sequence ID" value="BAT13495.1"/>
    <property type="molecule type" value="Genomic_DNA"/>
</dbReference>
<feature type="chain" id="PRO_5006057375" evidence="2">
    <location>
        <begin position="25"/>
        <end position="90"/>
    </location>
</feature>
<dbReference type="PaxDb" id="39947-A0A0P0Y1S6"/>
<feature type="transmembrane region" description="Helical" evidence="1">
    <location>
        <begin position="34"/>
        <end position="55"/>
    </location>
</feature>
<accession>A0A0P0Y1S6</accession>
<sequence>MMTMTKIRWWLGATATMMAAVASSDDDDDSGGGFLILRLKSNMMSLFFVYIFKFLQNIPYWGGKSSNVWTYACGGVAEWAVRVLLAMQRP</sequence>
<proteinExistence type="predicted"/>
<keyword evidence="4" id="KW-1185">Reference proteome</keyword>
<feature type="signal peptide" evidence="2">
    <location>
        <begin position="1"/>
        <end position="24"/>
    </location>
</feature>
<evidence type="ECO:0000313" key="3">
    <source>
        <dbReference type="EMBL" id="BAT13495.1"/>
    </source>
</evidence>
<keyword evidence="1" id="KW-0812">Transmembrane</keyword>
<organism evidence="3 4">
    <name type="scientific">Oryza sativa subsp. japonica</name>
    <name type="common">Rice</name>
    <dbReference type="NCBI Taxonomy" id="39947"/>
    <lineage>
        <taxon>Eukaryota</taxon>
        <taxon>Viridiplantae</taxon>
        <taxon>Streptophyta</taxon>
        <taxon>Embryophyta</taxon>
        <taxon>Tracheophyta</taxon>
        <taxon>Spermatophyta</taxon>
        <taxon>Magnoliopsida</taxon>
        <taxon>Liliopsida</taxon>
        <taxon>Poales</taxon>
        <taxon>Poaceae</taxon>
        <taxon>BOP clade</taxon>
        <taxon>Oryzoideae</taxon>
        <taxon>Oryzeae</taxon>
        <taxon>Oryzinae</taxon>
        <taxon>Oryza</taxon>
        <taxon>Oryza sativa</taxon>
    </lineage>
</organism>
<dbReference type="AlphaFoldDB" id="A0A0P0Y1S6"/>
<keyword evidence="2" id="KW-0732">Signal</keyword>
<name>A0A0P0Y1S6_ORYSJ</name>
<reference evidence="4" key="1">
    <citation type="journal article" date="2005" name="Nature">
        <title>The map-based sequence of the rice genome.</title>
        <authorList>
            <consortium name="International rice genome sequencing project (IRGSP)"/>
            <person name="Matsumoto T."/>
            <person name="Wu J."/>
            <person name="Kanamori H."/>
            <person name="Katayose Y."/>
            <person name="Fujisawa M."/>
            <person name="Namiki N."/>
            <person name="Mizuno H."/>
            <person name="Yamamoto K."/>
            <person name="Antonio B.A."/>
            <person name="Baba T."/>
            <person name="Sakata K."/>
            <person name="Nagamura Y."/>
            <person name="Aoki H."/>
            <person name="Arikawa K."/>
            <person name="Arita K."/>
            <person name="Bito T."/>
            <person name="Chiden Y."/>
            <person name="Fujitsuka N."/>
            <person name="Fukunaka R."/>
            <person name="Hamada M."/>
            <person name="Harada C."/>
            <person name="Hayashi A."/>
            <person name="Hijishita S."/>
            <person name="Honda M."/>
            <person name="Hosokawa S."/>
            <person name="Ichikawa Y."/>
            <person name="Idonuma A."/>
            <person name="Iijima M."/>
            <person name="Ikeda M."/>
            <person name="Ikeno M."/>
            <person name="Ito K."/>
            <person name="Ito S."/>
            <person name="Ito T."/>
            <person name="Ito Y."/>
            <person name="Ito Y."/>
            <person name="Iwabuchi A."/>
            <person name="Kamiya K."/>
            <person name="Karasawa W."/>
            <person name="Kurita K."/>
            <person name="Katagiri S."/>
            <person name="Kikuta A."/>
            <person name="Kobayashi H."/>
            <person name="Kobayashi N."/>
            <person name="Machita K."/>
            <person name="Maehara T."/>
            <person name="Masukawa M."/>
            <person name="Mizubayashi T."/>
            <person name="Mukai Y."/>
            <person name="Nagasaki H."/>
            <person name="Nagata Y."/>
            <person name="Naito S."/>
            <person name="Nakashima M."/>
            <person name="Nakama Y."/>
            <person name="Nakamichi Y."/>
            <person name="Nakamura M."/>
            <person name="Meguro A."/>
            <person name="Negishi M."/>
            <person name="Ohta I."/>
            <person name="Ohta T."/>
            <person name="Okamoto M."/>
            <person name="Ono N."/>
            <person name="Saji S."/>
            <person name="Sakaguchi M."/>
            <person name="Sakai K."/>
            <person name="Shibata M."/>
            <person name="Shimokawa T."/>
            <person name="Song J."/>
            <person name="Takazaki Y."/>
            <person name="Terasawa K."/>
            <person name="Tsugane M."/>
            <person name="Tsuji K."/>
            <person name="Ueda S."/>
            <person name="Waki K."/>
            <person name="Yamagata H."/>
            <person name="Yamamoto M."/>
            <person name="Yamamoto S."/>
            <person name="Yamane H."/>
            <person name="Yoshiki S."/>
            <person name="Yoshihara R."/>
            <person name="Yukawa K."/>
            <person name="Zhong H."/>
            <person name="Yano M."/>
            <person name="Yuan Q."/>
            <person name="Ouyang S."/>
            <person name="Liu J."/>
            <person name="Jones K.M."/>
            <person name="Gansberger K."/>
            <person name="Moffat K."/>
            <person name="Hill J."/>
            <person name="Bera J."/>
            <person name="Fadrosh D."/>
            <person name="Jin S."/>
            <person name="Johri S."/>
            <person name="Kim M."/>
            <person name="Overton L."/>
            <person name="Reardon M."/>
            <person name="Tsitrin T."/>
            <person name="Vuong H."/>
            <person name="Weaver B."/>
            <person name="Ciecko A."/>
            <person name="Tallon L."/>
            <person name="Jackson J."/>
            <person name="Pai G."/>
            <person name="Aken S.V."/>
            <person name="Utterback T."/>
            <person name="Reidmuller S."/>
            <person name="Feldblyum T."/>
            <person name="Hsiao J."/>
            <person name="Zismann V."/>
            <person name="Iobst S."/>
            <person name="de Vazeille A.R."/>
            <person name="Buell C.R."/>
            <person name="Ying K."/>
            <person name="Li Y."/>
            <person name="Lu T."/>
            <person name="Huang Y."/>
            <person name="Zhao Q."/>
            <person name="Feng Q."/>
            <person name="Zhang L."/>
            <person name="Zhu J."/>
            <person name="Weng Q."/>
            <person name="Mu J."/>
            <person name="Lu Y."/>
            <person name="Fan D."/>
            <person name="Liu Y."/>
            <person name="Guan J."/>
            <person name="Zhang Y."/>
            <person name="Yu S."/>
            <person name="Liu X."/>
            <person name="Zhang Y."/>
            <person name="Hong G."/>
            <person name="Han B."/>
            <person name="Choisne N."/>
            <person name="Demange N."/>
            <person name="Orjeda G."/>
            <person name="Samain S."/>
            <person name="Cattolico L."/>
            <person name="Pelletier E."/>
            <person name="Couloux A."/>
            <person name="Segurens B."/>
            <person name="Wincker P."/>
            <person name="D'Hont A."/>
            <person name="Scarpelli C."/>
            <person name="Weissenbach J."/>
            <person name="Salanoubat M."/>
            <person name="Quetier F."/>
            <person name="Yu Y."/>
            <person name="Kim H.R."/>
            <person name="Rambo T."/>
            <person name="Currie J."/>
            <person name="Collura K."/>
            <person name="Luo M."/>
            <person name="Yang T."/>
            <person name="Ammiraju J.S.S."/>
            <person name="Engler F."/>
            <person name="Soderlund C."/>
            <person name="Wing R.A."/>
            <person name="Palmer L.E."/>
            <person name="de la Bastide M."/>
            <person name="Spiegel L."/>
            <person name="Nascimento L."/>
            <person name="Zutavern T."/>
            <person name="O'Shaughnessy A."/>
            <person name="Dike S."/>
            <person name="Dedhia N."/>
            <person name="Preston R."/>
            <person name="Balija V."/>
            <person name="McCombie W.R."/>
            <person name="Chow T."/>
            <person name="Chen H."/>
            <person name="Chung M."/>
            <person name="Chen C."/>
            <person name="Shaw J."/>
            <person name="Wu H."/>
            <person name="Hsiao K."/>
            <person name="Chao Y."/>
            <person name="Chu M."/>
            <person name="Cheng C."/>
            <person name="Hour A."/>
            <person name="Lee P."/>
            <person name="Lin S."/>
            <person name="Lin Y."/>
            <person name="Liou J."/>
            <person name="Liu S."/>
            <person name="Hsing Y."/>
            <person name="Raghuvanshi S."/>
            <person name="Mohanty A."/>
            <person name="Bharti A.K."/>
            <person name="Gaur A."/>
            <person name="Gupta V."/>
            <person name="Kumar D."/>
            <person name="Ravi V."/>
            <person name="Vij S."/>
            <person name="Kapur A."/>
            <person name="Khurana P."/>
            <person name="Khurana P."/>
            <person name="Khurana J.P."/>
            <person name="Tyagi A.K."/>
            <person name="Gaikwad K."/>
            <person name="Singh A."/>
            <person name="Dalal V."/>
            <person name="Srivastava S."/>
            <person name="Dixit A."/>
            <person name="Pal A.K."/>
            <person name="Ghazi I.A."/>
            <person name="Yadav M."/>
            <person name="Pandit A."/>
            <person name="Bhargava A."/>
            <person name="Sureshbabu K."/>
            <person name="Batra K."/>
            <person name="Sharma T.R."/>
            <person name="Mohapatra T."/>
            <person name="Singh N.K."/>
            <person name="Messing J."/>
            <person name="Nelson A.B."/>
            <person name="Fuks G."/>
            <person name="Kavchok S."/>
            <person name="Keizer G."/>
            <person name="Linton E."/>
            <person name="Llaca V."/>
            <person name="Song R."/>
            <person name="Tanyolac B."/>
            <person name="Young S."/>
            <person name="Ho-Il K."/>
            <person name="Hahn J.H."/>
            <person name="Sangsakoo G."/>
            <person name="Vanavichit A."/>
            <person name="de Mattos Luiz.A.T."/>
            <person name="Zimmer P.D."/>
            <person name="Malone G."/>
            <person name="Dellagostin O."/>
            <person name="de Oliveira A.C."/>
            <person name="Bevan M."/>
            <person name="Bancroft I."/>
            <person name="Minx P."/>
            <person name="Cordum H."/>
            <person name="Wilson R."/>
            <person name="Cheng Z."/>
            <person name="Jin W."/>
            <person name="Jiang J."/>
            <person name="Leong S.A."/>
            <person name="Iwama H."/>
            <person name="Gojobori T."/>
            <person name="Itoh T."/>
            <person name="Niimura Y."/>
            <person name="Fujii Y."/>
            <person name="Habara T."/>
            <person name="Sakai H."/>
            <person name="Sato Y."/>
            <person name="Wilson G."/>
            <person name="Kumar K."/>
            <person name="McCouch S."/>
            <person name="Juretic N."/>
            <person name="Hoen D."/>
            <person name="Wright S."/>
            <person name="Bruskiewich R."/>
            <person name="Bureau T."/>
            <person name="Miyao A."/>
            <person name="Hirochika H."/>
            <person name="Nishikawa T."/>
            <person name="Kadowaki K."/>
            <person name="Sugiura M."/>
            <person name="Burr B."/>
            <person name="Sasaki T."/>
        </authorList>
    </citation>
    <scope>NUCLEOTIDE SEQUENCE [LARGE SCALE GENOMIC DNA]</scope>
    <source>
        <strain evidence="4">cv. Nipponbare</strain>
    </source>
</reference>